<evidence type="ECO:0000313" key="2">
    <source>
        <dbReference type="EMBL" id="EMD00898.1"/>
    </source>
</evidence>
<dbReference type="RefSeq" id="XP_007672082.1">
    <property type="nucleotide sequence ID" value="XM_007673892.1"/>
</dbReference>
<dbReference type="InterPro" id="IPR017771">
    <property type="entry name" value="Cyanamide_hydratase_HD"/>
</dbReference>
<accession>M2M1H2</accession>
<gene>
    <name evidence="2" type="ORF">BAUCODRAFT_188070</name>
</gene>
<dbReference type="PANTHER" id="PTHR35569:SF1">
    <property type="entry name" value="CYANAMIDE HYDRATASE DDI2-RELATED"/>
    <property type="match status" value="1"/>
</dbReference>
<evidence type="ECO:0000313" key="3">
    <source>
        <dbReference type="Proteomes" id="UP000011761"/>
    </source>
</evidence>
<dbReference type="NCBIfam" id="TIGR03401">
    <property type="entry name" value="cyanamide_fam"/>
    <property type="match status" value="1"/>
</dbReference>
<sequence length="235" mass="26634">MSKMQQDHGWAAVPRSFEKLLTSVDMKKNTQPLKVEDIDLPSSELAQQVLRYAKEKLSSETFNHSLRVFYYGRAVTMQHFPDWRYSAETYLLACLLHDIGTVPANMTSTHLSFEFHGGLISLELLKSLHADIEQAELVAETIIRHQDIGDSGNVTTLTAIILFATVLDNAGLNGELVHQETIKSVVDAHPRNQWTDCFASVVRRECELKPWANTTRIEGFAEMVEKNELMAPYDR</sequence>
<reference evidence="2 3" key="1">
    <citation type="journal article" date="2012" name="PLoS Pathog.">
        <title>Diverse lifestyles and strategies of plant pathogenesis encoded in the genomes of eighteen Dothideomycetes fungi.</title>
        <authorList>
            <person name="Ohm R.A."/>
            <person name="Feau N."/>
            <person name="Henrissat B."/>
            <person name="Schoch C.L."/>
            <person name="Horwitz B.A."/>
            <person name="Barry K.W."/>
            <person name="Condon B.J."/>
            <person name="Copeland A.C."/>
            <person name="Dhillon B."/>
            <person name="Glaser F."/>
            <person name="Hesse C.N."/>
            <person name="Kosti I."/>
            <person name="LaButti K."/>
            <person name="Lindquist E.A."/>
            <person name="Lucas S."/>
            <person name="Salamov A.A."/>
            <person name="Bradshaw R.E."/>
            <person name="Ciuffetti L."/>
            <person name="Hamelin R.C."/>
            <person name="Kema G.H.J."/>
            <person name="Lawrence C."/>
            <person name="Scott J.A."/>
            <person name="Spatafora J.W."/>
            <person name="Turgeon B.G."/>
            <person name="de Wit P.J.G.M."/>
            <person name="Zhong S."/>
            <person name="Goodwin S.B."/>
            <person name="Grigoriev I.V."/>
        </authorList>
    </citation>
    <scope>NUCLEOTIDE SEQUENCE [LARGE SCALE GENOMIC DNA]</scope>
    <source>
        <strain evidence="2 3">UAMH 10762</strain>
    </source>
</reference>
<dbReference type="PANTHER" id="PTHR35569">
    <property type="entry name" value="CYANAMIDE HYDRATASE DDI2-RELATED"/>
    <property type="match status" value="1"/>
</dbReference>
<dbReference type="GeneID" id="19109550"/>
<dbReference type="SUPFAM" id="SSF109604">
    <property type="entry name" value="HD-domain/PDEase-like"/>
    <property type="match status" value="1"/>
</dbReference>
<dbReference type="STRING" id="717646.M2M1H2"/>
<dbReference type="InterPro" id="IPR006674">
    <property type="entry name" value="HD_domain"/>
</dbReference>
<dbReference type="PROSITE" id="PS51831">
    <property type="entry name" value="HD"/>
    <property type="match status" value="1"/>
</dbReference>
<dbReference type="CDD" id="cd00077">
    <property type="entry name" value="HDc"/>
    <property type="match status" value="1"/>
</dbReference>
<keyword evidence="3" id="KW-1185">Reference proteome</keyword>
<dbReference type="Pfam" id="PF01966">
    <property type="entry name" value="HD"/>
    <property type="match status" value="1"/>
</dbReference>
<dbReference type="OrthoDB" id="409121at2759"/>
<feature type="domain" description="HD" evidence="1">
    <location>
        <begin position="61"/>
        <end position="170"/>
    </location>
</feature>
<organism evidence="2 3">
    <name type="scientific">Baudoinia panamericana (strain UAMH 10762)</name>
    <name type="common">Angels' share fungus</name>
    <name type="synonym">Baudoinia compniacensis (strain UAMH 10762)</name>
    <dbReference type="NCBI Taxonomy" id="717646"/>
    <lineage>
        <taxon>Eukaryota</taxon>
        <taxon>Fungi</taxon>
        <taxon>Dikarya</taxon>
        <taxon>Ascomycota</taxon>
        <taxon>Pezizomycotina</taxon>
        <taxon>Dothideomycetes</taxon>
        <taxon>Dothideomycetidae</taxon>
        <taxon>Mycosphaerellales</taxon>
        <taxon>Teratosphaeriaceae</taxon>
        <taxon>Baudoinia</taxon>
    </lineage>
</organism>
<evidence type="ECO:0000259" key="1">
    <source>
        <dbReference type="PROSITE" id="PS51831"/>
    </source>
</evidence>
<dbReference type="InterPro" id="IPR003607">
    <property type="entry name" value="HD/PDEase_dom"/>
</dbReference>
<dbReference type="HOGENOM" id="CLU_079935_0_0_1"/>
<dbReference type="OMA" id="PWAHTTH"/>
<dbReference type="KEGG" id="bcom:BAUCODRAFT_188070"/>
<proteinExistence type="predicted"/>
<dbReference type="AlphaFoldDB" id="M2M1H2"/>
<dbReference type="EMBL" id="KB445550">
    <property type="protein sequence ID" value="EMD00898.1"/>
    <property type="molecule type" value="Genomic_DNA"/>
</dbReference>
<protein>
    <recommendedName>
        <fullName evidence="1">HD domain-containing protein</fullName>
    </recommendedName>
</protein>
<dbReference type="Proteomes" id="UP000011761">
    <property type="component" value="Unassembled WGS sequence"/>
</dbReference>
<dbReference type="Gene3D" id="1.10.3210.10">
    <property type="entry name" value="Hypothetical protein af1432"/>
    <property type="match status" value="1"/>
</dbReference>
<dbReference type="eggNOG" id="ENOG502QTPD">
    <property type="taxonomic scope" value="Eukaryota"/>
</dbReference>
<name>M2M1H2_BAUPA</name>